<evidence type="ECO:0000313" key="1">
    <source>
        <dbReference type="EMBL" id="CAB4876330.1"/>
    </source>
</evidence>
<gene>
    <name evidence="1" type="ORF">UFOPK3342_01281</name>
</gene>
<proteinExistence type="predicted"/>
<sequence length="90" mass="10474">MIREPHYSIDTESILNKLERGSDTRLLNAVCDALDLICDEGDSAKAREEMLVTKNGTHIWKTNIKDTRYNWCVLWEPRQELAIIHYIGEL</sequence>
<protein>
    <submittedName>
        <fullName evidence="1">Unannotated protein</fullName>
    </submittedName>
</protein>
<accession>A0A6J7E5G7</accession>
<reference evidence="1" key="1">
    <citation type="submission" date="2020-05" db="EMBL/GenBank/DDBJ databases">
        <authorList>
            <person name="Chiriac C."/>
            <person name="Salcher M."/>
            <person name="Ghai R."/>
            <person name="Kavagutti S V."/>
        </authorList>
    </citation>
    <scope>NUCLEOTIDE SEQUENCE</scope>
</reference>
<dbReference type="AlphaFoldDB" id="A0A6J7E5G7"/>
<dbReference type="EMBL" id="CAFBLH010000050">
    <property type="protein sequence ID" value="CAB4876330.1"/>
    <property type="molecule type" value="Genomic_DNA"/>
</dbReference>
<organism evidence="1">
    <name type="scientific">freshwater metagenome</name>
    <dbReference type="NCBI Taxonomy" id="449393"/>
    <lineage>
        <taxon>unclassified sequences</taxon>
        <taxon>metagenomes</taxon>
        <taxon>ecological metagenomes</taxon>
    </lineage>
</organism>
<name>A0A6J7E5G7_9ZZZZ</name>